<dbReference type="Proteomes" id="UP000472277">
    <property type="component" value="Chromosome 32"/>
</dbReference>
<evidence type="ECO:0000256" key="6">
    <source>
        <dbReference type="ARBA" id="ARBA00023145"/>
    </source>
</evidence>
<dbReference type="Gene3D" id="2.60.40.1960">
    <property type="match status" value="1"/>
</dbReference>
<evidence type="ECO:0000256" key="3">
    <source>
        <dbReference type="ARBA" id="ARBA00022729"/>
    </source>
</evidence>
<reference evidence="14" key="1">
    <citation type="submission" date="2025-08" db="UniProtKB">
        <authorList>
            <consortium name="Ensembl"/>
        </authorList>
    </citation>
    <scope>IDENTIFICATION</scope>
</reference>
<keyword evidence="2 12" id="KW-0645">Protease</keyword>
<keyword evidence="15" id="KW-1185">Reference proteome</keyword>
<keyword evidence="6" id="KW-0865">Zymogen</keyword>
<organism evidence="14 15">
    <name type="scientific">Salmo trutta</name>
    <name type="common">Brown trout</name>
    <dbReference type="NCBI Taxonomy" id="8032"/>
    <lineage>
        <taxon>Eukaryota</taxon>
        <taxon>Metazoa</taxon>
        <taxon>Chordata</taxon>
        <taxon>Craniata</taxon>
        <taxon>Vertebrata</taxon>
        <taxon>Euteleostomi</taxon>
        <taxon>Actinopterygii</taxon>
        <taxon>Neopterygii</taxon>
        <taxon>Teleostei</taxon>
        <taxon>Protacanthopterygii</taxon>
        <taxon>Salmoniformes</taxon>
        <taxon>Salmonidae</taxon>
        <taxon>Salmoninae</taxon>
        <taxon>Salmo</taxon>
    </lineage>
</organism>
<feature type="active site" evidence="9">
    <location>
        <position position="68"/>
    </location>
</feature>
<evidence type="ECO:0000256" key="12">
    <source>
        <dbReference type="RuleBase" id="RU000454"/>
    </source>
</evidence>
<feature type="disulfide bond" evidence="10">
    <location>
        <begin position="81"/>
        <end position="88"/>
    </location>
</feature>
<feature type="active site" evidence="9">
    <location>
        <position position="255"/>
    </location>
</feature>
<name>A0A673YPU1_SALTR</name>
<evidence type="ECO:0000256" key="10">
    <source>
        <dbReference type="PIRSR" id="PIRSR601461-2"/>
    </source>
</evidence>
<dbReference type="PANTHER" id="PTHR47966">
    <property type="entry name" value="BETA-SITE APP-CLEAVING ENZYME, ISOFORM A-RELATED"/>
    <property type="match status" value="1"/>
</dbReference>
<protein>
    <submittedName>
        <fullName evidence="14">Cathepsin D-like</fullName>
    </submittedName>
</protein>
<evidence type="ECO:0000313" key="15">
    <source>
        <dbReference type="Proteomes" id="UP000472277"/>
    </source>
</evidence>
<dbReference type="FunFam" id="2.40.70.10:FF:000066">
    <property type="entry name" value="Napsin A aspartic peptidase"/>
    <property type="match status" value="1"/>
</dbReference>
<keyword evidence="7 10" id="KW-1015">Disulfide bond</keyword>
<dbReference type="PRINTS" id="PR00792">
    <property type="entry name" value="PEPSIN"/>
</dbReference>
<feature type="glycosylation site" description="N-linked (GlcNAc...) asparagine" evidence="11">
    <location>
        <position position="105"/>
    </location>
</feature>
<keyword evidence="5 12" id="KW-0378">Hydrolase</keyword>
<dbReference type="FunFam" id="2.40.70.10:FF:000149">
    <property type="entry name" value="Uncharacterized protein"/>
    <property type="match status" value="1"/>
</dbReference>
<evidence type="ECO:0000256" key="5">
    <source>
        <dbReference type="ARBA" id="ARBA00022801"/>
    </source>
</evidence>
<dbReference type="GO" id="GO:0004190">
    <property type="term" value="F:aspartic-type endopeptidase activity"/>
    <property type="evidence" value="ECO:0007669"/>
    <property type="project" value="UniProtKB-KW"/>
</dbReference>
<accession>A0A673YPU1</accession>
<dbReference type="GO" id="GO:0005615">
    <property type="term" value="C:extracellular space"/>
    <property type="evidence" value="ECO:0007669"/>
    <property type="project" value="TreeGrafter"/>
</dbReference>
<dbReference type="PROSITE" id="PS00141">
    <property type="entry name" value="ASP_PROTEASE"/>
    <property type="match status" value="2"/>
</dbReference>
<dbReference type="GO" id="GO:0006508">
    <property type="term" value="P:proteolysis"/>
    <property type="evidence" value="ECO:0007669"/>
    <property type="project" value="UniProtKB-KW"/>
</dbReference>
<dbReference type="GeneTree" id="ENSGT00940000155733"/>
<dbReference type="Pfam" id="PF00026">
    <property type="entry name" value="Asp"/>
    <property type="match status" value="1"/>
</dbReference>
<reference evidence="14" key="2">
    <citation type="submission" date="2025-09" db="UniProtKB">
        <authorList>
            <consortium name="Ensembl"/>
        </authorList>
    </citation>
    <scope>IDENTIFICATION</scope>
</reference>
<dbReference type="PANTHER" id="PTHR47966:SF83">
    <property type="entry name" value="NAPSIN-A"/>
    <property type="match status" value="1"/>
</dbReference>
<evidence type="ECO:0000256" key="2">
    <source>
        <dbReference type="ARBA" id="ARBA00022670"/>
    </source>
</evidence>
<sequence length="370" mass="40546">IIPLHKTRSMRRLMNDNGMSFEQLQDMAKTVGGSPKVPVERLTNFMDAQYYGVISIGTPPQDFTVLFDTGSSNLWVPSIHCSFLDVACWLHHRYNSKKSSTYAQNGTKFSIQYGRGSLSGFISGDTVYLAGMQVTGQQFGEAVKQPGITFAVARFDGVLGMGYPTISVNKITPVFDTAMAAKLLPQNIFSFYISRDPFAAVGGELMLGGTDPLYYTGDLHYVNVTRKAYWQIEMSSVEVGNQLTLCKAGCQAIVDTGTSLITGPAEEVRALQKAIGALPLLMGEYWIDCKKVPSLPVITFNLGGKMFNLTGDDYIIMESQMGQKICLSGFMAMNIPPPAGPLWILGDVFIGRYYSVFDRDADRVGFAPAK</sequence>
<keyword evidence="4 12" id="KW-0064">Aspartyl protease</keyword>
<dbReference type="SUPFAM" id="SSF50630">
    <property type="entry name" value="Acid proteases"/>
    <property type="match status" value="1"/>
</dbReference>
<feature type="glycosylation site" description="N-linked (GlcNAc...) asparagine" evidence="11">
    <location>
        <position position="223"/>
    </location>
</feature>
<evidence type="ECO:0000256" key="1">
    <source>
        <dbReference type="ARBA" id="ARBA00007447"/>
    </source>
</evidence>
<feature type="domain" description="Peptidase A1" evidence="13">
    <location>
        <begin position="50"/>
        <end position="367"/>
    </location>
</feature>
<dbReference type="Ensembl" id="ENSSTUT00000038085.1">
    <property type="protein sequence ID" value="ENSSTUP00000036444.1"/>
    <property type="gene ID" value="ENSSTUG00000015502.1"/>
</dbReference>
<feature type="disulfide bond" evidence="10">
    <location>
        <begin position="289"/>
        <end position="326"/>
    </location>
</feature>
<dbReference type="Gene3D" id="2.40.70.10">
    <property type="entry name" value="Acid Proteases"/>
    <property type="match status" value="2"/>
</dbReference>
<evidence type="ECO:0000256" key="9">
    <source>
        <dbReference type="PIRSR" id="PIRSR601461-1"/>
    </source>
</evidence>
<evidence type="ECO:0000256" key="7">
    <source>
        <dbReference type="ARBA" id="ARBA00023157"/>
    </source>
</evidence>
<evidence type="ECO:0000313" key="14">
    <source>
        <dbReference type="Ensembl" id="ENSSTUP00000036444.1"/>
    </source>
</evidence>
<keyword evidence="3" id="KW-0732">Signal</keyword>
<proteinExistence type="inferred from homology"/>
<dbReference type="CDD" id="cd05490">
    <property type="entry name" value="Cathepsin_D2"/>
    <property type="match status" value="1"/>
</dbReference>
<keyword evidence="8" id="KW-0325">Glycoprotein</keyword>
<dbReference type="GO" id="GO:0005764">
    <property type="term" value="C:lysosome"/>
    <property type="evidence" value="ECO:0007669"/>
    <property type="project" value="InterPro"/>
</dbReference>
<dbReference type="InterPro" id="IPR001461">
    <property type="entry name" value="Aspartic_peptidase_A1"/>
</dbReference>
<comment type="similarity">
    <text evidence="1 12">Belongs to the peptidase A1 family.</text>
</comment>
<dbReference type="InterPro" id="IPR021109">
    <property type="entry name" value="Peptidase_aspartic_dom_sf"/>
</dbReference>
<feature type="disulfide bond" evidence="10">
    <location>
        <begin position="246"/>
        <end position="250"/>
    </location>
</feature>
<dbReference type="PROSITE" id="PS51767">
    <property type="entry name" value="PEPTIDASE_A1"/>
    <property type="match status" value="1"/>
</dbReference>
<evidence type="ECO:0000256" key="11">
    <source>
        <dbReference type="PIRSR" id="PIRSR633144-3"/>
    </source>
</evidence>
<evidence type="ECO:0000256" key="4">
    <source>
        <dbReference type="ARBA" id="ARBA00022750"/>
    </source>
</evidence>
<dbReference type="InterPro" id="IPR033121">
    <property type="entry name" value="PEPTIDASE_A1"/>
</dbReference>
<dbReference type="InterPro" id="IPR033144">
    <property type="entry name" value="Cathepsin_D"/>
</dbReference>
<evidence type="ECO:0000256" key="8">
    <source>
        <dbReference type="ARBA" id="ARBA00023180"/>
    </source>
</evidence>
<dbReference type="InterPro" id="IPR001969">
    <property type="entry name" value="Aspartic_peptidase_AS"/>
</dbReference>
<dbReference type="GlyCosmos" id="A0A673YPU1">
    <property type="glycosylation" value="2 sites, No reported glycans"/>
</dbReference>
<evidence type="ECO:0000259" key="13">
    <source>
        <dbReference type="PROSITE" id="PS51767"/>
    </source>
</evidence>
<dbReference type="AlphaFoldDB" id="A0A673YPU1"/>
<gene>
    <name evidence="14" type="primary">LOC115170923</name>
</gene>